<gene>
    <name evidence="2" type="ORF">D1868_03280</name>
</gene>
<dbReference type="PANTHER" id="PTHR30432">
    <property type="entry name" value="TRANSCRIPTIONAL REGULATOR MODE"/>
    <property type="match status" value="1"/>
</dbReference>
<organism evidence="2 3">
    <name type="scientific">Stygiolobus azoricus</name>
    <dbReference type="NCBI Taxonomy" id="41675"/>
    <lineage>
        <taxon>Archaea</taxon>
        <taxon>Thermoproteota</taxon>
        <taxon>Thermoprotei</taxon>
        <taxon>Sulfolobales</taxon>
        <taxon>Sulfolobaceae</taxon>
        <taxon>Stygiolobus</taxon>
    </lineage>
</organism>
<dbReference type="AlphaFoldDB" id="A0A650CMU5"/>
<proteinExistence type="predicted"/>
<name>A0A650CMU5_9CREN</name>
<keyword evidence="3" id="KW-1185">Reference proteome</keyword>
<dbReference type="InterPro" id="IPR051815">
    <property type="entry name" value="Molybdate_resp_trans_reg"/>
</dbReference>
<dbReference type="KEGG" id="sazo:D1868_03280"/>
<dbReference type="SUPFAM" id="SSF46785">
    <property type="entry name" value="Winged helix' DNA-binding domain"/>
    <property type="match status" value="1"/>
</dbReference>
<reference evidence="2 3" key="1">
    <citation type="submission" date="2019-10" db="EMBL/GenBank/DDBJ databases">
        <title>Genome Sequences from Six Type Strain Members of the Archaeal Family Sulfolobaceae: Acidianus ambivalens, Acidianus infernus, Metallosphaera prunae, Stygiolobus azoricus, Sulfolobus metallicus, and Sulfurisphaera ohwakuensis.</title>
        <authorList>
            <person name="Counts J.A."/>
            <person name="Kelly R.M."/>
        </authorList>
    </citation>
    <scope>NUCLEOTIDE SEQUENCE [LARGE SCALE GENOMIC DNA]</scope>
    <source>
        <strain evidence="2 3">FC6</strain>
    </source>
</reference>
<evidence type="ECO:0000313" key="2">
    <source>
        <dbReference type="EMBL" id="QGR19093.1"/>
    </source>
</evidence>
<dbReference type="GO" id="GO:0003677">
    <property type="term" value="F:DNA binding"/>
    <property type="evidence" value="ECO:0007669"/>
    <property type="project" value="UniProtKB-KW"/>
</dbReference>
<keyword evidence="1" id="KW-0175">Coiled coil</keyword>
<dbReference type="InterPro" id="IPR036390">
    <property type="entry name" value="WH_DNA-bd_sf"/>
</dbReference>
<sequence length="113" mass="12520">MKIRFKIWIETDDGKPILGKGGVKLLENIKSTGSIAEAAKNVNVSYKFAWEYVKKIEGLLGGIETKKGGKGAGGTILSEKLDKILEIYQSAEKEIEEVLKKYEEKLNDVTTNT</sequence>
<dbReference type="Gene3D" id="1.10.10.10">
    <property type="entry name" value="Winged helix-like DNA-binding domain superfamily/Winged helix DNA-binding domain"/>
    <property type="match status" value="1"/>
</dbReference>
<protein>
    <submittedName>
        <fullName evidence="2">DNA-binding protein</fullName>
    </submittedName>
</protein>
<dbReference type="RefSeq" id="WP_156005504.1">
    <property type="nucleotide sequence ID" value="NZ_CP045483.1"/>
</dbReference>
<accession>A0A650CMU5</accession>
<evidence type="ECO:0000256" key="1">
    <source>
        <dbReference type="SAM" id="Coils"/>
    </source>
</evidence>
<dbReference type="InterPro" id="IPR036388">
    <property type="entry name" value="WH-like_DNA-bd_sf"/>
</dbReference>
<dbReference type="Proteomes" id="UP000423396">
    <property type="component" value="Chromosome"/>
</dbReference>
<feature type="coiled-coil region" evidence="1">
    <location>
        <begin position="81"/>
        <end position="112"/>
    </location>
</feature>
<dbReference type="EMBL" id="CP045483">
    <property type="protein sequence ID" value="QGR19093.1"/>
    <property type="molecule type" value="Genomic_DNA"/>
</dbReference>
<keyword evidence="2" id="KW-0238">DNA-binding</keyword>
<evidence type="ECO:0000313" key="3">
    <source>
        <dbReference type="Proteomes" id="UP000423396"/>
    </source>
</evidence>
<dbReference type="GeneID" id="42798061"/>
<dbReference type="OrthoDB" id="36889at2157"/>
<dbReference type="PANTHER" id="PTHR30432:SF1">
    <property type="entry name" value="DNA-BINDING TRANSCRIPTIONAL DUAL REGULATOR MODE"/>
    <property type="match status" value="1"/>
</dbReference>